<name>A0A8S5R4C4_9CAUD</name>
<dbReference type="EMBL" id="BK015814">
    <property type="protein sequence ID" value="DAE26319.1"/>
    <property type="molecule type" value="Genomic_DNA"/>
</dbReference>
<proteinExistence type="predicted"/>
<reference evidence="1" key="1">
    <citation type="journal article" date="2021" name="Proc. Natl. Acad. Sci. U.S.A.">
        <title>A Catalog of Tens of Thousands of Viruses from Human Metagenomes Reveals Hidden Associations with Chronic Diseases.</title>
        <authorList>
            <person name="Tisza M.J."/>
            <person name="Buck C.B."/>
        </authorList>
    </citation>
    <scope>NUCLEOTIDE SEQUENCE</scope>
    <source>
        <strain evidence="1">Ct2798</strain>
    </source>
</reference>
<protein>
    <submittedName>
        <fullName evidence="1">Uncharacterized protein</fullName>
    </submittedName>
</protein>
<evidence type="ECO:0000313" key="1">
    <source>
        <dbReference type="EMBL" id="DAE26319.1"/>
    </source>
</evidence>
<accession>A0A8S5R4C4</accession>
<sequence>MNHLADDLNIGVVFKSLTCFKSRRSLSRVFYTPATGRPHD</sequence>
<organism evidence="1">
    <name type="scientific">Myoviridae sp. ct2798</name>
    <dbReference type="NCBI Taxonomy" id="2827285"/>
    <lineage>
        <taxon>Viruses</taxon>
        <taxon>Duplodnaviria</taxon>
        <taxon>Heunggongvirae</taxon>
        <taxon>Uroviricota</taxon>
        <taxon>Caudoviricetes</taxon>
    </lineage>
</organism>